<dbReference type="AlphaFoldDB" id="A0A210V5Z5"/>
<evidence type="ECO:0008006" key="3">
    <source>
        <dbReference type="Google" id="ProtNLM"/>
    </source>
</evidence>
<protein>
    <recommendedName>
        <fullName evidence="3">HK97 gp10 family phage protein</fullName>
    </recommendedName>
</protein>
<dbReference type="GeneID" id="93252713"/>
<gene>
    <name evidence="1" type="ORF">FXN67_20040</name>
</gene>
<sequence>MGIKGRGMNNIRRNINALVKDIAGRRAYRAVQAALQEGSLVAALYTPIDTSTLINSQYREVVARGTRITGRIGYSANYAIYVQDPAIPQTFRRSTAKKEFLQKGIEDAKPQMVAAIVRELSKR</sequence>
<dbReference type="Proteomes" id="UP000322977">
    <property type="component" value="Unassembled WGS sequence"/>
</dbReference>
<dbReference type="EMBL" id="VSSY01000019">
    <property type="protein sequence ID" value="TYL76233.1"/>
    <property type="molecule type" value="Genomic_DNA"/>
</dbReference>
<evidence type="ECO:0000313" key="2">
    <source>
        <dbReference type="Proteomes" id="UP000322977"/>
    </source>
</evidence>
<name>A0A210V5Z5_KLEPN</name>
<proteinExistence type="predicted"/>
<evidence type="ECO:0000313" key="1">
    <source>
        <dbReference type="EMBL" id="TYL76233.1"/>
    </source>
</evidence>
<reference evidence="1 2" key="1">
    <citation type="submission" date="2019-08" db="EMBL/GenBank/DDBJ databases">
        <title>Phenotypic and genetic characterization of extended-spectrum b-lactamase-producing hypermucoviscous Klebsiella pneumoniae from Chile.</title>
        <authorList>
            <person name="Morales-Leon F."/>
            <person name="Caro C."/>
            <person name="Opazo-Capurro A."/>
            <person name="Lincopan N."/>
            <person name="Dominguez-Yevenes M."/>
            <person name="Lima C."/>
            <person name="Bello-Toledo H."/>
            <person name="Gonzalez-Rocha G."/>
        </authorList>
    </citation>
    <scope>NUCLEOTIDE SEQUENCE [LARGE SCALE GENOMIC DNA]</scope>
    <source>
        <strain evidence="1 2">UCO-494</strain>
    </source>
</reference>
<organism evidence="1 2">
    <name type="scientific">Klebsiella pneumoniae</name>
    <dbReference type="NCBI Taxonomy" id="573"/>
    <lineage>
        <taxon>Bacteria</taxon>
        <taxon>Pseudomonadati</taxon>
        <taxon>Pseudomonadota</taxon>
        <taxon>Gammaproteobacteria</taxon>
        <taxon>Enterobacterales</taxon>
        <taxon>Enterobacteriaceae</taxon>
        <taxon>Klebsiella/Raoultella group</taxon>
        <taxon>Klebsiella</taxon>
        <taxon>Klebsiella pneumoniae complex</taxon>
    </lineage>
</organism>
<dbReference type="RefSeq" id="WP_044521356.1">
    <property type="nucleotide sequence ID" value="NZ_CAAHAN010000005.1"/>
</dbReference>
<accession>A0A210V5Z5</accession>
<comment type="caution">
    <text evidence="1">The sequence shown here is derived from an EMBL/GenBank/DDBJ whole genome shotgun (WGS) entry which is preliminary data.</text>
</comment>